<reference evidence="5" key="2">
    <citation type="submission" date="2018-05" db="EMBL/GenBank/DDBJ databases">
        <title>OgluRS3 (Oryza glumaepatula Reference Sequence Version 3).</title>
        <authorList>
            <person name="Zhang J."/>
            <person name="Kudrna D."/>
            <person name="Lee S."/>
            <person name="Talag J."/>
            <person name="Welchert J."/>
            <person name="Wing R.A."/>
        </authorList>
    </citation>
    <scope>NUCLEOTIDE SEQUENCE [LARGE SCALE GENOMIC DNA]</scope>
</reference>
<keyword evidence="4" id="KW-0052">Apoplast</keyword>
<dbReference type="PANTHER" id="PTHR21495">
    <property type="entry name" value="NUCLEOPORIN-RELATED"/>
    <property type="match status" value="1"/>
</dbReference>
<dbReference type="InterPro" id="IPR004265">
    <property type="entry name" value="Dirigent"/>
</dbReference>
<dbReference type="EnsemblPlants" id="OGLUM07G22200.1">
    <property type="protein sequence ID" value="OGLUM07G22200.1"/>
    <property type="gene ID" value="OGLUM07G22200"/>
</dbReference>
<dbReference type="GO" id="GO:0009699">
    <property type="term" value="P:phenylpropanoid biosynthetic process"/>
    <property type="evidence" value="ECO:0007669"/>
    <property type="project" value="UniProtKB-ARBA"/>
</dbReference>
<evidence type="ECO:0000313" key="6">
    <source>
        <dbReference type="Proteomes" id="UP000026961"/>
    </source>
</evidence>
<proteinExistence type="inferred from homology"/>
<keyword evidence="4" id="KW-0732">Signal</keyword>
<comment type="subcellular location">
    <subcellularLocation>
        <location evidence="4">Secreted</location>
        <location evidence="4">Extracellular space</location>
        <location evidence="4">Apoplast</location>
    </subcellularLocation>
</comment>
<feature type="chain" id="PRO_5008190798" description="Dirigent protein" evidence="4">
    <location>
        <begin position="27"/>
        <end position="191"/>
    </location>
</feature>
<name>A0A0E0AMQ2_9ORYZ</name>
<dbReference type="InterPro" id="IPR044859">
    <property type="entry name" value="Allene_oxi_cyc_Dirigent"/>
</dbReference>
<comment type="similarity">
    <text evidence="1 4">Belongs to the plant dirigent protein family.</text>
</comment>
<dbReference type="eggNOG" id="ENOG502QRR3">
    <property type="taxonomic scope" value="Eukaryota"/>
</dbReference>
<dbReference type="Gene3D" id="2.40.480.10">
    <property type="entry name" value="Allene oxide cyclase-like"/>
    <property type="match status" value="1"/>
</dbReference>
<evidence type="ECO:0000256" key="1">
    <source>
        <dbReference type="ARBA" id="ARBA00010746"/>
    </source>
</evidence>
<comment type="subunit">
    <text evidence="2 4">Homodimer.</text>
</comment>
<dbReference type="Gramene" id="OGLUM07G22200.1">
    <property type="protein sequence ID" value="OGLUM07G22200.1"/>
    <property type="gene ID" value="OGLUM07G22200"/>
</dbReference>
<sequence>MASSSTSSPLPALLLLVLLAASSAAGEDVAAAGGRDKLTRIRVYMHERFAGANATALAVVPSPLGANEAFGRVAVLDDELRDGPDRASSALIGRFQGVVAGTSLPGTAPPASFQSAISLVFTAGEHAGSTLSMVGPVLGFAGAIERPLVGGTGAFRMARGYCVMTAAAAAAASTAVSVVFETDLFVLLHKP</sequence>
<accession>A0A0E0AMQ2</accession>
<evidence type="ECO:0000256" key="4">
    <source>
        <dbReference type="RuleBase" id="RU363099"/>
    </source>
</evidence>
<keyword evidence="6" id="KW-1185">Reference proteome</keyword>
<dbReference type="AlphaFoldDB" id="A0A0E0AMQ2"/>
<evidence type="ECO:0000313" key="5">
    <source>
        <dbReference type="EnsemblPlants" id="OGLUM07G22200.1"/>
    </source>
</evidence>
<dbReference type="Proteomes" id="UP000026961">
    <property type="component" value="Chromosome 7"/>
</dbReference>
<evidence type="ECO:0000256" key="3">
    <source>
        <dbReference type="ARBA" id="ARBA00022525"/>
    </source>
</evidence>
<dbReference type="HOGENOM" id="CLU_087111_7_0_1"/>
<keyword evidence="3 4" id="KW-0964">Secreted</keyword>
<dbReference type="Pfam" id="PF03018">
    <property type="entry name" value="Dirigent"/>
    <property type="match status" value="1"/>
</dbReference>
<comment type="function">
    <text evidence="4">Dirigent proteins impart stereoselectivity on the phenoxy radical-coupling reaction, yielding optically active lignans from two molecules of coniferyl alcohol in the biosynthesis of lignans, flavonolignans, and alkaloids and thus plays a central role in plant secondary metabolism.</text>
</comment>
<organism evidence="5">
    <name type="scientific">Oryza glumipatula</name>
    <dbReference type="NCBI Taxonomy" id="40148"/>
    <lineage>
        <taxon>Eukaryota</taxon>
        <taxon>Viridiplantae</taxon>
        <taxon>Streptophyta</taxon>
        <taxon>Embryophyta</taxon>
        <taxon>Tracheophyta</taxon>
        <taxon>Spermatophyta</taxon>
        <taxon>Magnoliopsida</taxon>
        <taxon>Liliopsida</taxon>
        <taxon>Poales</taxon>
        <taxon>Poaceae</taxon>
        <taxon>BOP clade</taxon>
        <taxon>Oryzoideae</taxon>
        <taxon>Oryzeae</taxon>
        <taxon>Oryzinae</taxon>
        <taxon>Oryza</taxon>
    </lineage>
</organism>
<protein>
    <recommendedName>
        <fullName evidence="4">Dirigent protein</fullName>
    </recommendedName>
</protein>
<dbReference type="STRING" id="40148.A0A0E0AMQ2"/>
<reference evidence="5" key="1">
    <citation type="submission" date="2015-04" db="UniProtKB">
        <authorList>
            <consortium name="EnsemblPlants"/>
        </authorList>
    </citation>
    <scope>IDENTIFICATION</scope>
</reference>
<evidence type="ECO:0000256" key="2">
    <source>
        <dbReference type="ARBA" id="ARBA00011738"/>
    </source>
</evidence>
<dbReference type="GO" id="GO:0048046">
    <property type="term" value="C:apoplast"/>
    <property type="evidence" value="ECO:0007669"/>
    <property type="project" value="UniProtKB-SubCell"/>
</dbReference>
<feature type="signal peptide" evidence="4">
    <location>
        <begin position="1"/>
        <end position="26"/>
    </location>
</feature>